<keyword evidence="3" id="KW-1185">Reference proteome</keyword>
<reference evidence="2 3" key="1">
    <citation type="submission" date="2019-02" db="EMBL/GenBank/DDBJ databases">
        <title>Pedobacter sp. RP-1-13 sp. nov., isolated from Arctic soil.</title>
        <authorList>
            <person name="Dahal R.H."/>
        </authorList>
    </citation>
    <scope>NUCLEOTIDE SEQUENCE [LARGE SCALE GENOMIC DNA]</scope>
    <source>
        <strain evidence="2 3">RP-1-13</strain>
    </source>
</reference>
<protein>
    <recommendedName>
        <fullName evidence="1">Streptomycin biosynthesis protein StrF domain-containing protein</fullName>
    </recommendedName>
</protein>
<dbReference type="Gene3D" id="3.90.550.10">
    <property type="entry name" value="Spore Coat Polysaccharide Biosynthesis Protein SpsA, Chain A"/>
    <property type="match status" value="1"/>
</dbReference>
<evidence type="ECO:0000313" key="3">
    <source>
        <dbReference type="Proteomes" id="UP000292884"/>
    </source>
</evidence>
<dbReference type="InterPro" id="IPR029044">
    <property type="entry name" value="Nucleotide-diphossugar_trans"/>
</dbReference>
<gene>
    <name evidence="2" type="ORF">EZ428_01835</name>
</gene>
<dbReference type="Proteomes" id="UP000292884">
    <property type="component" value="Unassembled WGS sequence"/>
</dbReference>
<accession>A0A4V2MJA5</accession>
<evidence type="ECO:0000313" key="2">
    <source>
        <dbReference type="EMBL" id="TCC93536.1"/>
    </source>
</evidence>
<sequence length="300" mass="34563">MISIIIASVNQELLAGLEENIALTIGVDFEIIAIENSKGVKGICELYNDGALKAKYNLLCFMHEDLLIKTKNWGEIVVNLFNSNSGLGLIGVAGSQYKSVAPSSWYCYENEAPELLNFNIIQRYKYANKEKQLLYSNPHNEKFINVASIDGVWLCCTKMAIATYPFDEKLLKKFHGYDLDFSLGIGQKFEIGVTFDILIEHFSEGYTDKTWLEEILKVHTKWSFKLPIDTASLPDHKILLLEKRGFRSMMGRMRDEDFKFEEVKSMLMQSRKSRVIKWTLFLKLYLHLIKIFLKKSNQIS</sequence>
<dbReference type="RefSeq" id="WP_131551404.1">
    <property type="nucleotide sequence ID" value="NZ_SJSK01000001.1"/>
</dbReference>
<dbReference type="SUPFAM" id="SSF53448">
    <property type="entry name" value="Nucleotide-diphospho-sugar transferases"/>
    <property type="match status" value="1"/>
</dbReference>
<dbReference type="EMBL" id="SJSK01000001">
    <property type="protein sequence ID" value="TCC93536.1"/>
    <property type="molecule type" value="Genomic_DNA"/>
</dbReference>
<feature type="domain" description="Streptomycin biosynthesis protein StrF" evidence="1">
    <location>
        <begin position="7"/>
        <end position="187"/>
    </location>
</feature>
<dbReference type="Pfam" id="PF13712">
    <property type="entry name" value="Glyco_tranf_2_5"/>
    <property type="match status" value="1"/>
</dbReference>
<dbReference type="InterPro" id="IPR059123">
    <property type="entry name" value="StrF_dom"/>
</dbReference>
<proteinExistence type="predicted"/>
<comment type="caution">
    <text evidence="2">The sequence shown here is derived from an EMBL/GenBank/DDBJ whole genome shotgun (WGS) entry which is preliminary data.</text>
</comment>
<name>A0A4V2MJA5_9SPHI</name>
<dbReference type="OrthoDB" id="7851643at2"/>
<evidence type="ECO:0000259" key="1">
    <source>
        <dbReference type="Pfam" id="PF13712"/>
    </source>
</evidence>
<organism evidence="2 3">
    <name type="scientific">Pedobacter frigiditerrae</name>
    <dbReference type="NCBI Taxonomy" id="2530452"/>
    <lineage>
        <taxon>Bacteria</taxon>
        <taxon>Pseudomonadati</taxon>
        <taxon>Bacteroidota</taxon>
        <taxon>Sphingobacteriia</taxon>
        <taxon>Sphingobacteriales</taxon>
        <taxon>Sphingobacteriaceae</taxon>
        <taxon>Pedobacter</taxon>
    </lineage>
</organism>
<dbReference type="AlphaFoldDB" id="A0A4V2MJA5"/>